<organism evidence="10 11">
    <name type="scientific">Massarina eburnea CBS 473.64</name>
    <dbReference type="NCBI Taxonomy" id="1395130"/>
    <lineage>
        <taxon>Eukaryota</taxon>
        <taxon>Fungi</taxon>
        <taxon>Dikarya</taxon>
        <taxon>Ascomycota</taxon>
        <taxon>Pezizomycotina</taxon>
        <taxon>Dothideomycetes</taxon>
        <taxon>Pleosporomycetidae</taxon>
        <taxon>Pleosporales</taxon>
        <taxon>Massarineae</taxon>
        <taxon>Massarinaceae</taxon>
        <taxon>Massarina</taxon>
    </lineage>
</organism>
<gene>
    <name evidence="10" type="ORF">P280DRAFT_188816</name>
</gene>
<dbReference type="Gene3D" id="1.20.5.170">
    <property type="match status" value="1"/>
</dbReference>
<comment type="subcellular location">
    <subcellularLocation>
        <location evidence="1">Nucleus</location>
    </subcellularLocation>
</comment>
<proteinExistence type="inferred from homology"/>
<dbReference type="InterPro" id="IPR004827">
    <property type="entry name" value="bZIP"/>
</dbReference>
<evidence type="ECO:0000256" key="1">
    <source>
        <dbReference type="ARBA" id="ARBA00004123"/>
    </source>
</evidence>
<dbReference type="PANTHER" id="PTHR46714:SF6">
    <property type="entry name" value="TRANSCRIPTIONAL ACTIVATOR HAC1"/>
    <property type="match status" value="1"/>
</dbReference>
<keyword evidence="5" id="KW-0804">Transcription</keyword>
<dbReference type="InterPro" id="IPR044280">
    <property type="entry name" value="Hac1/HY5"/>
</dbReference>
<evidence type="ECO:0000313" key="10">
    <source>
        <dbReference type="EMBL" id="KAF2645112.1"/>
    </source>
</evidence>
<dbReference type="PANTHER" id="PTHR46714">
    <property type="entry name" value="TRANSCRIPTIONAL ACTIVATOR HAC1"/>
    <property type="match status" value="1"/>
</dbReference>
<keyword evidence="4" id="KW-0238">DNA-binding</keyword>
<dbReference type="InterPro" id="IPR046347">
    <property type="entry name" value="bZIP_sf"/>
</dbReference>
<dbReference type="EMBL" id="MU006778">
    <property type="protein sequence ID" value="KAF2645112.1"/>
    <property type="molecule type" value="Genomic_DNA"/>
</dbReference>
<dbReference type="GO" id="GO:0005634">
    <property type="term" value="C:nucleus"/>
    <property type="evidence" value="ECO:0007669"/>
    <property type="project" value="UniProtKB-SubCell"/>
</dbReference>
<keyword evidence="11" id="KW-1185">Reference proteome</keyword>
<dbReference type="GO" id="GO:0000981">
    <property type="term" value="F:DNA-binding transcription factor activity, RNA polymerase II-specific"/>
    <property type="evidence" value="ECO:0007669"/>
    <property type="project" value="InterPro"/>
</dbReference>
<feature type="compositionally biased region" description="Low complexity" evidence="8">
    <location>
        <begin position="186"/>
        <end position="201"/>
    </location>
</feature>
<evidence type="ECO:0000256" key="4">
    <source>
        <dbReference type="ARBA" id="ARBA00023125"/>
    </source>
</evidence>
<dbReference type="PROSITE" id="PS00036">
    <property type="entry name" value="BZIP_BASIC"/>
    <property type="match status" value="1"/>
</dbReference>
<accession>A0A6A6SCW7</accession>
<protein>
    <recommendedName>
        <fullName evidence="9">BZIP domain-containing protein</fullName>
    </recommendedName>
</protein>
<feature type="compositionally biased region" description="Basic and acidic residues" evidence="8">
    <location>
        <begin position="93"/>
        <end position="103"/>
    </location>
</feature>
<keyword evidence="3" id="KW-0805">Transcription regulation</keyword>
<keyword evidence="6" id="KW-0834">Unfolded protein response</keyword>
<dbReference type="SMART" id="SM00338">
    <property type="entry name" value="BRLZ"/>
    <property type="match status" value="1"/>
</dbReference>
<name>A0A6A6SCW7_9PLEO</name>
<dbReference type="GO" id="GO:0003677">
    <property type="term" value="F:DNA binding"/>
    <property type="evidence" value="ECO:0007669"/>
    <property type="project" value="UniProtKB-KW"/>
</dbReference>
<keyword evidence="7" id="KW-0539">Nucleus</keyword>
<evidence type="ECO:0000313" key="11">
    <source>
        <dbReference type="Proteomes" id="UP000799753"/>
    </source>
</evidence>
<feature type="compositionally biased region" description="Low complexity" evidence="8">
    <location>
        <begin position="48"/>
        <end position="58"/>
    </location>
</feature>
<evidence type="ECO:0000256" key="6">
    <source>
        <dbReference type="ARBA" id="ARBA00023230"/>
    </source>
</evidence>
<feature type="region of interest" description="Disordered" evidence="8">
    <location>
        <begin position="183"/>
        <end position="217"/>
    </location>
</feature>
<feature type="region of interest" description="Disordered" evidence="8">
    <location>
        <begin position="17"/>
        <end position="123"/>
    </location>
</feature>
<evidence type="ECO:0000256" key="3">
    <source>
        <dbReference type="ARBA" id="ARBA00023015"/>
    </source>
</evidence>
<dbReference type="SUPFAM" id="SSF57959">
    <property type="entry name" value="Leucine zipper domain"/>
    <property type="match status" value="1"/>
</dbReference>
<comment type="similarity">
    <text evidence="2">Belongs to the bZIP family.</text>
</comment>
<feature type="compositionally biased region" description="Low complexity" evidence="8">
    <location>
        <begin position="25"/>
        <end position="37"/>
    </location>
</feature>
<dbReference type="GO" id="GO:0006986">
    <property type="term" value="P:response to unfolded protein"/>
    <property type="evidence" value="ECO:0007669"/>
    <property type="project" value="UniProtKB-KW"/>
</dbReference>
<feature type="domain" description="BZIP" evidence="9">
    <location>
        <begin position="99"/>
        <end position="159"/>
    </location>
</feature>
<evidence type="ECO:0000256" key="8">
    <source>
        <dbReference type="SAM" id="MobiDB-lite"/>
    </source>
</evidence>
<evidence type="ECO:0000256" key="7">
    <source>
        <dbReference type="ARBA" id="ARBA00023242"/>
    </source>
</evidence>
<evidence type="ECO:0000256" key="5">
    <source>
        <dbReference type="ARBA" id="ARBA00023163"/>
    </source>
</evidence>
<evidence type="ECO:0000259" key="9">
    <source>
        <dbReference type="PROSITE" id="PS50217"/>
    </source>
</evidence>
<dbReference type="PROSITE" id="PS50217">
    <property type="entry name" value="BZIP"/>
    <property type="match status" value="1"/>
</dbReference>
<dbReference type="GO" id="GO:0045944">
    <property type="term" value="P:positive regulation of transcription by RNA polymerase II"/>
    <property type="evidence" value="ECO:0007669"/>
    <property type="project" value="InterPro"/>
</dbReference>
<dbReference type="AlphaFoldDB" id="A0A6A6SCW7"/>
<dbReference type="Proteomes" id="UP000799753">
    <property type="component" value="Unassembled WGS sequence"/>
</dbReference>
<reference evidence="10" key="1">
    <citation type="journal article" date="2020" name="Stud. Mycol.">
        <title>101 Dothideomycetes genomes: a test case for predicting lifestyles and emergence of pathogens.</title>
        <authorList>
            <person name="Haridas S."/>
            <person name="Albert R."/>
            <person name="Binder M."/>
            <person name="Bloem J."/>
            <person name="Labutti K."/>
            <person name="Salamov A."/>
            <person name="Andreopoulos B."/>
            <person name="Baker S."/>
            <person name="Barry K."/>
            <person name="Bills G."/>
            <person name="Bluhm B."/>
            <person name="Cannon C."/>
            <person name="Castanera R."/>
            <person name="Culley D."/>
            <person name="Daum C."/>
            <person name="Ezra D."/>
            <person name="Gonzalez J."/>
            <person name="Henrissat B."/>
            <person name="Kuo A."/>
            <person name="Liang C."/>
            <person name="Lipzen A."/>
            <person name="Lutzoni F."/>
            <person name="Magnuson J."/>
            <person name="Mondo S."/>
            <person name="Nolan M."/>
            <person name="Ohm R."/>
            <person name="Pangilinan J."/>
            <person name="Park H.-J."/>
            <person name="Ramirez L."/>
            <person name="Alfaro M."/>
            <person name="Sun H."/>
            <person name="Tritt A."/>
            <person name="Yoshinaga Y."/>
            <person name="Zwiers L.-H."/>
            <person name="Turgeon B."/>
            <person name="Goodwin S."/>
            <person name="Spatafora J."/>
            <person name="Crous P."/>
            <person name="Grigoriev I."/>
        </authorList>
    </citation>
    <scope>NUCLEOTIDE SEQUENCE</scope>
    <source>
        <strain evidence="10">CBS 473.64</strain>
    </source>
</reference>
<dbReference type="OrthoDB" id="674948at2759"/>
<evidence type="ECO:0000256" key="2">
    <source>
        <dbReference type="ARBA" id="ARBA00007163"/>
    </source>
</evidence>
<sequence length="414" mass="45671">MDASSLSPTHLSTIIVPSAMNAAQTPSPTVDPSSTTTIKMEDLQVPFSSSTPSSTSSSSPPPTSEGKQVKKRKSWGQVLPEPKTSLPPRKRAKTEDEKEQRRIERVKRNRLAAHNSRERKRQEYDMIQSEKDQLEADLAAARQTIARQNVELQAYRKKFPGEIPASFDMATPTSELDSFLSDTIDPSHTTSSSFPSPVSMTIDSMDSPRDESCQPETPDFTEVSADFDQTRYPAEILCDLQCRSTSADSLPAIWAFLSLFNLTIPSTMRSLSSLFSTSISSQTPPTGALLSPFLAWWTMMSASPRPFSDTMISTLAFLTLSMQNTSTCRQPSAQLTLATGLSQRRTSIDLVARSIKGSRWTEGSMRQRRLRSLRLKHFGAGRKRTSSSSSSSSLGLRKEITRALARSIEGQVCV</sequence>